<dbReference type="OrthoDB" id="1433593at2"/>
<reference evidence="4 5" key="1">
    <citation type="journal article" date="2007" name="Int. J. Syst. Evol. Microbiol.">
        <title>Marixanthomonas ophiurae gen. nov., sp. nov., a marine bacterium of the family Flavobacteriaceae isolated from a deep-sea brittle star.</title>
        <authorList>
            <person name="Romanenko L.A."/>
            <person name="Uchino M."/>
            <person name="Frolova G.M."/>
            <person name="Mikhailov V.V."/>
        </authorList>
    </citation>
    <scope>NUCLEOTIDE SEQUENCE [LARGE SCALE GENOMIC DNA]</scope>
    <source>
        <strain evidence="4 5">KMM 3046</strain>
    </source>
</reference>
<sequence>MKKILFFLTVLLIGLNSYSQNPDPDLIQKWYLHLITIEGEDHSPAVYGFYPDIEFADLGETHGFYLPDPLNVSCTIEDVVFSQDPPYFQLSENRVCFPKQTCLDGPEEPCSQIYGMHADFYYNTLQTLLNYNLVTNGDGTQALEITNENGNVSLYGDEPLLQRSQFSENTFKIYPNPVSNQLFISSKNNTIEKLNVYSINGQLMLSVRKNTNQLDVSTLSNGLYFIEIASGNGSSVQKFIKK</sequence>
<name>A0A3E1Q9W1_9FLAO</name>
<dbReference type="EMBL" id="QVID01000001">
    <property type="protein sequence ID" value="RFN58925.1"/>
    <property type="molecule type" value="Genomic_DNA"/>
</dbReference>
<dbReference type="NCBIfam" id="TIGR04183">
    <property type="entry name" value="Por_Secre_tail"/>
    <property type="match status" value="1"/>
</dbReference>
<dbReference type="Proteomes" id="UP000261082">
    <property type="component" value="Unassembled WGS sequence"/>
</dbReference>
<evidence type="ECO:0000259" key="3">
    <source>
        <dbReference type="Pfam" id="PF18962"/>
    </source>
</evidence>
<dbReference type="Pfam" id="PF18962">
    <property type="entry name" value="Por_Secre_tail"/>
    <property type="match status" value="1"/>
</dbReference>
<accession>A0A3E1Q9W1</accession>
<evidence type="ECO:0000256" key="1">
    <source>
        <dbReference type="ARBA" id="ARBA00022729"/>
    </source>
</evidence>
<feature type="chain" id="PRO_5017782894" evidence="2">
    <location>
        <begin position="20"/>
        <end position="242"/>
    </location>
</feature>
<dbReference type="RefSeq" id="WP_117157948.1">
    <property type="nucleotide sequence ID" value="NZ_QVID01000001.1"/>
</dbReference>
<dbReference type="InterPro" id="IPR026444">
    <property type="entry name" value="Secre_tail"/>
</dbReference>
<evidence type="ECO:0000313" key="4">
    <source>
        <dbReference type="EMBL" id="RFN58925.1"/>
    </source>
</evidence>
<feature type="domain" description="Secretion system C-terminal sorting" evidence="3">
    <location>
        <begin position="173"/>
        <end position="240"/>
    </location>
</feature>
<proteinExistence type="predicted"/>
<keyword evidence="1 2" id="KW-0732">Signal</keyword>
<evidence type="ECO:0000256" key="2">
    <source>
        <dbReference type="SAM" id="SignalP"/>
    </source>
</evidence>
<gene>
    <name evidence="4" type="ORF">DZ858_02250</name>
</gene>
<dbReference type="AlphaFoldDB" id="A0A3E1Q9W1"/>
<organism evidence="4 5">
    <name type="scientific">Marixanthomonas ophiurae</name>
    <dbReference type="NCBI Taxonomy" id="387659"/>
    <lineage>
        <taxon>Bacteria</taxon>
        <taxon>Pseudomonadati</taxon>
        <taxon>Bacteroidota</taxon>
        <taxon>Flavobacteriia</taxon>
        <taxon>Flavobacteriales</taxon>
        <taxon>Flavobacteriaceae</taxon>
        <taxon>Marixanthomonas</taxon>
    </lineage>
</organism>
<comment type="caution">
    <text evidence="4">The sequence shown here is derived from an EMBL/GenBank/DDBJ whole genome shotgun (WGS) entry which is preliminary data.</text>
</comment>
<evidence type="ECO:0000313" key="5">
    <source>
        <dbReference type="Proteomes" id="UP000261082"/>
    </source>
</evidence>
<keyword evidence="5" id="KW-1185">Reference proteome</keyword>
<protein>
    <submittedName>
        <fullName evidence="4">T9SS C-terminal target domain-containing protein</fullName>
    </submittedName>
</protein>
<feature type="signal peptide" evidence="2">
    <location>
        <begin position="1"/>
        <end position="19"/>
    </location>
</feature>